<dbReference type="InterPro" id="IPR000292">
    <property type="entry name" value="For/NO2_transpt"/>
</dbReference>
<evidence type="ECO:0008006" key="9">
    <source>
        <dbReference type="Google" id="ProtNLM"/>
    </source>
</evidence>
<dbReference type="PROSITE" id="PS01006">
    <property type="entry name" value="FORMATE_NITRITE_TP_2"/>
    <property type="match status" value="1"/>
</dbReference>
<dbReference type="PATRIC" id="fig|1319815.3.peg.739"/>
<gene>
    <name evidence="7" type="ORF">HMPREF0202_00771</name>
</gene>
<comment type="subcellular location">
    <subcellularLocation>
        <location evidence="1">Membrane</location>
        <topology evidence="1">Multi-pass membrane protein</topology>
    </subcellularLocation>
</comment>
<evidence type="ECO:0000256" key="3">
    <source>
        <dbReference type="ARBA" id="ARBA00022989"/>
    </source>
</evidence>
<dbReference type="EMBL" id="AXZF01000029">
    <property type="protein sequence ID" value="ERT69262.1"/>
    <property type="molecule type" value="Genomic_DNA"/>
</dbReference>
<dbReference type="Pfam" id="PF01226">
    <property type="entry name" value="Form_Nir_trans"/>
    <property type="match status" value="1"/>
</dbReference>
<keyword evidence="4 6" id="KW-0472">Membrane</keyword>
<comment type="caution">
    <text evidence="7">The sequence shown here is derived from an EMBL/GenBank/DDBJ whole genome shotgun (WGS) entry which is preliminary data.</text>
</comment>
<comment type="similarity">
    <text evidence="5">Belongs to the FNT transporter (TC 1.A.16) family.</text>
</comment>
<dbReference type="HOGENOM" id="CLU_036896_2_1_0"/>
<keyword evidence="3 6" id="KW-1133">Transmembrane helix</keyword>
<feature type="transmembrane region" description="Helical" evidence="6">
    <location>
        <begin position="173"/>
        <end position="192"/>
    </location>
</feature>
<feature type="transmembrane region" description="Helical" evidence="6">
    <location>
        <begin position="75"/>
        <end position="96"/>
    </location>
</feature>
<sequence length="269" mass="29310">MLVYHLIEEEYMFFEAVEKVANAGVSKSNFLKNSFGKYFVLSTFAGFFVGLGILLIFSIGGLAAPVIGPLGARTLMGACFGVALSLVIMCGSELFTGNNFVMTISTLSKKTTWADTIKLWVVCYFGNLAGSILCGYLFSLTNLTVHFVPGAESVGKFMGTIATLKATAPFWDLFYRGILCNILVCLAVWCSIKMTSESGKLIMIWWCLFAFITVGLEHSIANMTLFSALMFKEPQFFMGMIVNLIPVTLGNIVGGVGLGAAYYYVSKKD</sequence>
<proteinExistence type="inferred from homology"/>
<feature type="transmembrane region" description="Helical" evidence="6">
    <location>
        <begin position="236"/>
        <end position="265"/>
    </location>
</feature>
<feature type="transmembrane region" description="Helical" evidence="6">
    <location>
        <begin position="204"/>
        <end position="230"/>
    </location>
</feature>
<evidence type="ECO:0000256" key="5">
    <source>
        <dbReference type="ARBA" id="ARBA00049660"/>
    </source>
</evidence>
<evidence type="ECO:0000256" key="4">
    <source>
        <dbReference type="ARBA" id="ARBA00023136"/>
    </source>
</evidence>
<evidence type="ECO:0000256" key="2">
    <source>
        <dbReference type="ARBA" id="ARBA00022692"/>
    </source>
</evidence>
<accession>U7VC27</accession>
<organism evidence="7 8">
    <name type="scientific">Cetobacterium somerae ATCC BAA-474</name>
    <dbReference type="NCBI Taxonomy" id="1319815"/>
    <lineage>
        <taxon>Bacteria</taxon>
        <taxon>Fusobacteriati</taxon>
        <taxon>Fusobacteriota</taxon>
        <taxon>Fusobacteriia</taxon>
        <taxon>Fusobacteriales</taxon>
        <taxon>Fusobacteriaceae</taxon>
        <taxon>Cetobacterium</taxon>
    </lineage>
</organism>
<name>U7VC27_9FUSO</name>
<reference evidence="7 8" key="1">
    <citation type="submission" date="2013-08" db="EMBL/GenBank/DDBJ databases">
        <authorList>
            <person name="Weinstock G."/>
            <person name="Sodergren E."/>
            <person name="Wylie T."/>
            <person name="Fulton L."/>
            <person name="Fulton R."/>
            <person name="Fronick C."/>
            <person name="O'Laughlin M."/>
            <person name="Godfrey J."/>
            <person name="Miner T."/>
            <person name="Herter B."/>
            <person name="Appelbaum E."/>
            <person name="Cordes M."/>
            <person name="Lek S."/>
            <person name="Wollam A."/>
            <person name="Pepin K.H."/>
            <person name="Palsikar V.B."/>
            <person name="Mitreva M."/>
            <person name="Wilson R.K."/>
        </authorList>
    </citation>
    <scope>NUCLEOTIDE SEQUENCE [LARGE SCALE GENOMIC DNA]</scope>
    <source>
        <strain evidence="7 8">ATCC BAA-474</strain>
    </source>
</reference>
<keyword evidence="2 6" id="KW-0812">Transmembrane</keyword>
<dbReference type="PANTHER" id="PTHR30520:SF8">
    <property type="entry name" value="NITRITE TRANSPORTER NIRC"/>
    <property type="match status" value="1"/>
</dbReference>
<dbReference type="STRING" id="1319815.HMPREF0202_00771"/>
<keyword evidence="8" id="KW-1185">Reference proteome</keyword>
<feature type="transmembrane region" description="Helical" evidence="6">
    <location>
        <begin position="117"/>
        <end position="138"/>
    </location>
</feature>
<dbReference type="eggNOG" id="COG2116">
    <property type="taxonomic scope" value="Bacteria"/>
</dbReference>
<dbReference type="GO" id="GO:0005886">
    <property type="term" value="C:plasma membrane"/>
    <property type="evidence" value="ECO:0007669"/>
    <property type="project" value="TreeGrafter"/>
</dbReference>
<dbReference type="PANTHER" id="PTHR30520">
    <property type="entry name" value="FORMATE TRANSPORTER-RELATED"/>
    <property type="match status" value="1"/>
</dbReference>
<dbReference type="AlphaFoldDB" id="U7VC27"/>
<dbReference type="GO" id="GO:0015499">
    <property type="term" value="F:formate transmembrane transporter activity"/>
    <property type="evidence" value="ECO:0007669"/>
    <property type="project" value="TreeGrafter"/>
</dbReference>
<evidence type="ECO:0000313" key="8">
    <source>
        <dbReference type="Proteomes" id="UP000017081"/>
    </source>
</evidence>
<dbReference type="PROSITE" id="PS01005">
    <property type="entry name" value="FORMATE_NITRITE_TP_1"/>
    <property type="match status" value="1"/>
</dbReference>
<dbReference type="Gene3D" id="1.20.1080.10">
    <property type="entry name" value="Glycerol uptake facilitator protein"/>
    <property type="match status" value="1"/>
</dbReference>
<evidence type="ECO:0000256" key="6">
    <source>
        <dbReference type="SAM" id="Phobius"/>
    </source>
</evidence>
<evidence type="ECO:0000256" key="1">
    <source>
        <dbReference type="ARBA" id="ARBA00004141"/>
    </source>
</evidence>
<evidence type="ECO:0000313" key="7">
    <source>
        <dbReference type="EMBL" id="ERT69262.1"/>
    </source>
</evidence>
<dbReference type="Proteomes" id="UP000017081">
    <property type="component" value="Unassembled WGS sequence"/>
</dbReference>
<protein>
    <recommendedName>
        <fullName evidence="9">Formate/nitrite transporter</fullName>
    </recommendedName>
</protein>
<feature type="transmembrane region" description="Helical" evidence="6">
    <location>
        <begin position="38"/>
        <end position="63"/>
    </location>
</feature>
<dbReference type="InterPro" id="IPR024002">
    <property type="entry name" value="For/NO2_transpt_CS"/>
</dbReference>
<dbReference type="InterPro" id="IPR023271">
    <property type="entry name" value="Aquaporin-like"/>
</dbReference>